<feature type="chain" id="PRO_5012690051" evidence="1">
    <location>
        <begin position="22"/>
        <end position="83"/>
    </location>
</feature>
<gene>
    <name evidence="2" type="ORF">IWT126_00777</name>
</gene>
<accession>A0A1Z5IGU5</accession>
<evidence type="ECO:0000256" key="1">
    <source>
        <dbReference type="SAM" id="SignalP"/>
    </source>
</evidence>
<dbReference type="Proteomes" id="UP000198402">
    <property type="component" value="Unassembled WGS sequence"/>
</dbReference>
<dbReference type="OrthoDB" id="885042at2"/>
<dbReference type="AlphaFoldDB" id="A0A1Z5IGU5"/>
<proteinExistence type="predicted"/>
<sequence length="83" mass="9363">MKKIITRIVITLLVSTSTSLATSVVVPKTTDAAAIVWIAPRHGKKYHYNKHCWGLTRAHHHIKQISLTKAKATGYTLCRIEKR</sequence>
<feature type="signal peptide" evidence="1">
    <location>
        <begin position="1"/>
        <end position="21"/>
    </location>
</feature>
<reference evidence="2 3" key="1">
    <citation type="submission" date="2015-11" db="EMBL/GenBank/DDBJ databases">
        <title>Draft genome sequences of new species of the genus Lactobacillus isolated from orchardgrass silage.</title>
        <authorList>
            <person name="Tohno M."/>
            <person name="Tanizawa Y."/>
            <person name="Arita M."/>
        </authorList>
    </citation>
    <scope>NUCLEOTIDE SEQUENCE [LARGE SCALE GENOMIC DNA]</scope>
    <source>
        <strain evidence="2 3">IWT126</strain>
    </source>
</reference>
<evidence type="ECO:0000313" key="3">
    <source>
        <dbReference type="Proteomes" id="UP000198402"/>
    </source>
</evidence>
<organism evidence="2 3">
    <name type="scientific">Secundilactobacillus silagei JCM 19001</name>
    <dbReference type="NCBI Taxonomy" id="1302250"/>
    <lineage>
        <taxon>Bacteria</taxon>
        <taxon>Bacillati</taxon>
        <taxon>Bacillota</taxon>
        <taxon>Bacilli</taxon>
        <taxon>Lactobacillales</taxon>
        <taxon>Lactobacillaceae</taxon>
        <taxon>Secundilactobacillus</taxon>
    </lineage>
</organism>
<dbReference type="EMBL" id="BCMG01000003">
    <property type="protein sequence ID" value="GAX00762.1"/>
    <property type="molecule type" value="Genomic_DNA"/>
</dbReference>
<protein>
    <submittedName>
        <fullName evidence="2">Uncharacterized protein</fullName>
    </submittedName>
</protein>
<comment type="caution">
    <text evidence="2">The sequence shown here is derived from an EMBL/GenBank/DDBJ whole genome shotgun (WGS) entry which is preliminary data.</text>
</comment>
<keyword evidence="1" id="KW-0732">Signal</keyword>
<keyword evidence="3" id="KW-1185">Reference proteome</keyword>
<evidence type="ECO:0000313" key="2">
    <source>
        <dbReference type="EMBL" id="GAX00762.1"/>
    </source>
</evidence>
<dbReference type="RefSeq" id="WP_089136365.1">
    <property type="nucleotide sequence ID" value="NZ_BCMG01000003.1"/>
</dbReference>
<name>A0A1Z5IGU5_9LACO</name>